<dbReference type="GO" id="GO:0005200">
    <property type="term" value="F:structural constituent of cytoskeleton"/>
    <property type="evidence" value="ECO:0007669"/>
    <property type="project" value="Ensembl"/>
</dbReference>
<feature type="compositionally biased region" description="Basic and acidic residues" evidence="19">
    <location>
        <begin position="109"/>
        <end position="125"/>
    </location>
</feature>
<reference evidence="22" key="3">
    <citation type="submission" date="2018-12" db="EMBL/GenBank/DDBJ databases">
        <title>G10K-VGP greater horseshoe bat female genome, primary haplotype.</title>
        <authorList>
            <person name="Teeling E."/>
            <person name="Myers G."/>
            <person name="Vernes S."/>
            <person name="Pippel M."/>
            <person name="Winkler S."/>
            <person name="Fedrigo O."/>
            <person name="Rhie A."/>
            <person name="Koren S."/>
            <person name="Phillippy A."/>
            <person name="Lewin H."/>
            <person name="Damas J."/>
            <person name="Howe K."/>
            <person name="Mountcastle J."/>
            <person name="Jarvis E.D."/>
        </authorList>
    </citation>
    <scope>NUCLEOTIDE SEQUENCE [LARGE SCALE GENOMIC DNA]</scope>
</reference>
<dbReference type="Pfam" id="PF05902">
    <property type="entry name" value="4_1_CTD"/>
    <property type="match status" value="1"/>
</dbReference>
<dbReference type="InterPro" id="IPR035963">
    <property type="entry name" value="FERM_2"/>
</dbReference>
<feature type="compositionally biased region" description="Basic and acidic residues" evidence="19">
    <location>
        <begin position="811"/>
        <end position="821"/>
    </location>
</feature>
<dbReference type="SUPFAM" id="SSF54236">
    <property type="entry name" value="Ubiquitin-like"/>
    <property type="match status" value="1"/>
</dbReference>
<dbReference type="FunFam" id="2.30.29.30:FF:000001">
    <property type="entry name" value="Erythrocyte membrane protein band 4.1"/>
    <property type="match status" value="1"/>
</dbReference>
<dbReference type="InterPro" id="IPR008379">
    <property type="entry name" value="Band_4.1_C"/>
</dbReference>
<evidence type="ECO:0000256" key="7">
    <source>
        <dbReference type="ARBA" id="ARBA00022618"/>
    </source>
</evidence>
<dbReference type="GO" id="GO:0005516">
    <property type="term" value="F:calmodulin binding"/>
    <property type="evidence" value="ECO:0007669"/>
    <property type="project" value="UniProtKB-KW"/>
</dbReference>
<dbReference type="Pfam" id="PF08736">
    <property type="entry name" value="FA"/>
    <property type="match status" value="1"/>
</dbReference>
<evidence type="ECO:0000256" key="6">
    <source>
        <dbReference type="ARBA" id="ARBA00022553"/>
    </source>
</evidence>
<dbReference type="InterPro" id="IPR007477">
    <property type="entry name" value="SAB_dom"/>
</dbReference>
<evidence type="ECO:0000256" key="3">
    <source>
        <dbReference type="ARBA" id="ARBA00004544"/>
    </source>
</evidence>
<dbReference type="Ensembl" id="ENSRFET00010013016.1">
    <property type="protein sequence ID" value="ENSRFEP00010011895.1"/>
    <property type="gene ID" value="ENSRFEG00010007813.1"/>
</dbReference>
<feature type="compositionally biased region" description="Polar residues" evidence="19">
    <location>
        <begin position="732"/>
        <end position="746"/>
    </location>
</feature>
<comment type="subcellular location">
    <subcellularLocation>
        <location evidence="3">Cytoplasm</location>
        <location evidence="3">Cell cortex</location>
    </subcellularLocation>
    <subcellularLocation>
        <location evidence="2">Cytoplasm</location>
        <location evidence="2">Cytoskeleton</location>
    </subcellularLocation>
    <subcellularLocation>
        <location evidence="1">Nucleus</location>
    </subcellularLocation>
</comment>
<dbReference type="PROSITE" id="PS00660">
    <property type="entry name" value="FERM_1"/>
    <property type="match status" value="1"/>
</dbReference>
<dbReference type="InterPro" id="IPR018979">
    <property type="entry name" value="FERM_N"/>
</dbReference>
<dbReference type="Pfam" id="PF00373">
    <property type="entry name" value="FERM_M"/>
    <property type="match status" value="1"/>
</dbReference>
<dbReference type="Gene3D" id="1.20.80.10">
    <property type="match status" value="1"/>
</dbReference>
<dbReference type="Pfam" id="PF09379">
    <property type="entry name" value="FERM_N"/>
    <property type="match status" value="1"/>
</dbReference>
<evidence type="ECO:0000256" key="13">
    <source>
        <dbReference type="ARBA" id="ARBA00023306"/>
    </source>
</evidence>
<evidence type="ECO:0000256" key="19">
    <source>
        <dbReference type="SAM" id="MobiDB-lite"/>
    </source>
</evidence>
<dbReference type="CDD" id="cd17105">
    <property type="entry name" value="FERM_F1_EPB41"/>
    <property type="match status" value="1"/>
</dbReference>
<dbReference type="PANTHER" id="PTHR23280">
    <property type="entry name" value="4.1 G PROTEIN"/>
    <property type="match status" value="1"/>
</dbReference>
<feature type="domain" description="FERM" evidence="20">
    <location>
        <begin position="218"/>
        <end position="499"/>
    </location>
</feature>
<dbReference type="SMART" id="SM01196">
    <property type="entry name" value="FERM_C"/>
    <property type="match status" value="1"/>
</dbReference>
<dbReference type="GO" id="GO:0030866">
    <property type="term" value="P:cortical actin cytoskeleton organization"/>
    <property type="evidence" value="ECO:0007669"/>
    <property type="project" value="InterPro"/>
</dbReference>
<evidence type="ECO:0000256" key="2">
    <source>
        <dbReference type="ARBA" id="ARBA00004245"/>
    </source>
</evidence>
<dbReference type="CDD" id="cd14473">
    <property type="entry name" value="FERM_B-lobe"/>
    <property type="match status" value="1"/>
</dbReference>
<evidence type="ECO:0000256" key="11">
    <source>
        <dbReference type="ARBA" id="ARBA00023212"/>
    </source>
</evidence>
<dbReference type="GO" id="GO:1904778">
    <property type="term" value="P:positive regulation of protein localization to cell cortex"/>
    <property type="evidence" value="ECO:0007669"/>
    <property type="project" value="Ensembl"/>
</dbReference>
<evidence type="ECO:0000256" key="17">
    <source>
        <dbReference type="ARBA" id="ARBA00054563"/>
    </source>
</evidence>
<reference evidence="21" key="5">
    <citation type="submission" date="2025-09" db="UniProtKB">
        <authorList>
            <consortium name="Ensembl"/>
        </authorList>
    </citation>
    <scope>IDENTIFICATION</scope>
</reference>
<dbReference type="FunCoup" id="A0A671EFQ2">
    <property type="interactions" value="1101"/>
</dbReference>
<dbReference type="SMART" id="SM00295">
    <property type="entry name" value="B41"/>
    <property type="match status" value="1"/>
</dbReference>
<dbReference type="InParanoid" id="A0A671EFQ2"/>
<dbReference type="PRINTS" id="PR00935">
    <property type="entry name" value="BAND41"/>
</dbReference>
<dbReference type="InterPro" id="IPR019747">
    <property type="entry name" value="FERM_CS"/>
</dbReference>
<dbReference type="GO" id="GO:0051219">
    <property type="term" value="F:phosphoprotein binding"/>
    <property type="evidence" value="ECO:0007669"/>
    <property type="project" value="Ensembl"/>
</dbReference>
<keyword evidence="6" id="KW-0597">Phosphoprotein</keyword>
<dbReference type="SMART" id="SM01195">
    <property type="entry name" value="FA"/>
    <property type="match status" value="1"/>
</dbReference>
<keyword evidence="8" id="KW-0498">Mitosis</keyword>
<evidence type="ECO:0000256" key="10">
    <source>
        <dbReference type="ARBA" id="ARBA00023203"/>
    </source>
</evidence>
<feature type="compositionally biased region" description="Basic and acidic residues" evidence="19">
    <location>
        <begin position="69"/>
        <end position="83"/>
    </location>
</feature>
<feature type="region of interest" description="Disordered" evidence="19">
    <location>
        <begin position="525"/>
        <end position="618"/>
    </location>
</feature>
<dbReference type="SUPFAM" id="SSF47031">
    <property type="entry name" value="Second domain of FERM"/>
    <property type="match status" value="1"/>
</dbReference>
<keyword evidence="10" id="KW-0009">Actin-binding</keyword>
<dbReference type="PROSITE" id="PS50057">
    <property type="entry name" value="FERM_3"/>
    <property type="match status" value="1"/>
</dbReference>
<evidence type="ECO:0000256" key="4">
    <source>
        <dbReference type="ARBA" id="ARBA00022448"/>
    </source>
</evidence>
<dbReference type="GO" id="GO:0051301">
    <property type="term" value="P:cell division"/>
    <property type="evidence" value="ECO:0007669"/>
    <property type="project" value="UniProtKB-KW"/>
</dbReference>
<dbReference type="Gene3D" id="2.30.29.30">
    <property type="entry name" value="Pleckstrin-homology domain (PH domain)/Phosphotyrosine-binding domain (PTB)"/>
    <property type="match status" value="1"/>
</dbReference>
<dbReference type="PRINTS" id="PR00661">
    <property type="entry name" value="ERMFAMILY"/>
</dbReference>
<dbReference type="InterPro" id="IPR014352">
    <property type="entry name" value="FERM/acyl-CoA-bd_prot_sf"/>
</dbReference>
<reference evidence="21 22" key="2">
    <citation type="journal article" date="2018" name="Annu Rev Anim Biosci">
        <title>Bat Biology, Genomes, and the Bat1K Project: To Generate Chromosome-Level Genomes for All Living Bat Species.</title>
        <authorList>
            <person name="Teeling E.C."/>
            <person name="Vernes S.C."/>
            <person name="Davalos L.M."/>
            <person name="Ray D.A."/>
            <person name="Gilbert M.T.P."/>
            <person name="Myers E."/>
        </authorList>
    </citation>
    <scope>NUCLEOTIDE SEQUENCE</scope>
</reference>
<organism evidence="21 22">
    <name type="scientific">Rhinolophus ferrumequinum</name>
    <name type="common">Greater horseshoe bat</name>
    <dbReference type="NCBI Taxonomy" id="59479"/>
    <lineage>
        <taxon>Eukaryota</taxon>
        <taxon>Metazoa</taxon>
        <taxon>Chordata</taxon>
        <taxon>Craniata</taxon>
        <taxon>Vertebrata</taxon>
        <taxon>Euteleostomi</taxon>
        <taxon>Mammalia</taxon>
        <taxon>Eutheria</taxon>
        <taxon>Laurasiatheria</taxon>
        <taxon>Chiroptera</taxon>
        <taxon>Yinpterochiroptera</taxon>
        <taxon>Rhinolophoidea</taxon>
        <taxon>Rhinolophidae</taxon>
        <taxon>Rhinolophinae</taxon>
        <taxon>Rhinolophus</taxon>
    </lineage>
</organism>
<evidence type="ECO:0000259" key="20">
    <source>
        <dbReference type="PROSITE" id="PS50057"/>
    </source>
</evidence>
<feature type="region of interest" description="Disordered" evidence="19">
    <location>
        <begin position="1"/>
        <end position="126"/>
    </location>
</feature>
<dbReference type="InterPro" id="IPR014847">
    <property type="entry name" value="FA"/>
</dbReference>
<keyword evidence="12" id="KW-0539">Nucleus</keyword>
<dbReference type="PROSITE" id="PS00661">
    <property type="entry name" value="FERM_2"/>
    <property type="match status" value="1"/>
</dbReference>
<dbReference type="GO" id="GO:0003779">
    <property type="term" value="F:actin binding"/>
    <property type="evidence" value="ECO:0007669"/>
    <property type="project" value="UniProtKB-KW"/>
</dbReference>
<dbReference type="InterPro" id="IPR019749">
    <property type="entry name" value="Band_41_domain"/>
</dbReference>
<name>A0A671EFQ2_RHIFE</name>
<dbReference type="AlphaFoldDB" id="A0A671EFQ2"/>
<dbReference type="InterPro" id="IPR021187">
    <property type="entry name" value="EPB4.1_FERM_F1"/>
</dbReference>
<dbReference type="PIRSF" id="PIRSF002304">
    <property type="entry name" value="Membrane_skeletal_4_1"/>
    <property type="match status" value="1"/>
</dbReference>
<dbReference type="Pfam" id="PF09380">
    <property type="entry name" value="FERM_C"/>
    <property type="match status" value="1"/>
</dbReference>
<dbReference type="FunFam" id="1.20.80.10:FF:000001">
    <property type="entry name" value="Erythrocyte membrane protein band 4.1"/>
    <property type="match status" value="1"/>
</dbReference>
<feature type="region of interest" description="Disordered" evidence="19">
    <location>
        <begin position="159"/>
        <end position="210"/>
    </location>
</feature>
<feature type="compositionally biased region" description="Basic and acidic residues" evidence="19">
    <location>
        <begin position="167"/>
        <end position="207"/>
    </location>
</feature>
<dbReference type="InterPro" id="IPR000299">
    <property type="entry name" value="FERM_domain"/>
</dbReference>
<keyword evidence="9" id="KW-0112">Calmodulin-binding</keyword>
<evidence type="ECO:0000256" key="9">
    <source>
        <dbReference type="ARBA" id="ARBA00022860"/>
    </source>
</evidence>
<dbReference type="Proteomes" id="UP000472240">
    <property type="component" value="Chromosome 9"/>
</dbReference>
<proteinExistence type="predicted"/>
<dbReference type="CDD" id="cd13184">
    <property type="entry name" value="FERM_C_4_1_family"/>
    <property type="match status" value="1"/>
</dbReference>
<sequence>MAASGNIMTTEKSLVVEAENSQHQQQKEEGEGATNSGQQETQLEEASQAAAEGDNRCEQKLKTSNGDTPTHEDLTKNKERTSENRGLSRLFSSLLKRPKSQVSEEDSKEVEAAKEKGEGGQKEIEFATSLDEEIILKAPIAAPEPELKTDPSLDLHSLSSAETQPAQEEHREDPDFETKEGEGLEECSKIEVKEESPESKGERELKASQKSIRRHRNMHCKVSLLDDTVYECVVEKHAKGQDLLKRVCEHLNLLEEDYFGLAIWDNETSKTWLDSAKEIKKQVRGVPWNFTFNVKFYPPDPAQLTEDITRYYLCLQLRQDIVAGRLPCSFATLALLGSYTIQSELGDYDPELHGADYVSDFKLAPNQTKELEEKVTELHKSYKSMTPAQADLEFLENAKKLSMYGVDLHKAKDLEGVDIILGVCSSGLLVYKDKLRINRFPWPKVLKISYKRSSFFIKIRPGEQEQYESTIGFKLPSYRAAKKLWKVCVEHHTFFRLTSTDTIPKSKFLALGSKFRYSGRTQAQTRQASALIDRPAPHFERTASKRASRSLDGAGVDSTDRSPRPTSAPAIAQSQVTEGIVPGGPAQKTVVSKTQKETVEDKKEEAPPEQAEPEPTEVWKKKREKLDGENIYIRHSNLMLEDLDKSQEEIKKHHASISELKKNFMESVPEPRPSEWDKRLSTHSPFRTLNINGQIPTGEGNVNGIRTEEVAAVTKGPSTKPDFEGEGPTHSLMPSKSQMTTPSESPKSFDFGSLSISSKETEEKEQGAAGYVDTKEMPRGPSGECVGVEEQASALQFSVSPASSQLQLGDKMAESSEEHVPPGEPLGKQNGSFLDSRVGSQFPILIRSFQPPLVKTQTVTISDSANAVKSEIPTKDVPIVHTETKTITYEAAQTEDSNGDLDPGVLLSAQTITSETTSSTTTTQITKTVKGGISETRIEKRIVITGDADIDHDQVLVQAIKEAKEQHPDMSVTKVVVHQETEISDE</sequence>
<keyword evidence="7" id="KW-0132">Cell division</keyword>
<evidence type="ECO:0000256" key="1">
    <source>
        <dbReference type="ARBA" id="ARBA00004123"/>
    </source>
</evidence>
<feature type="compositionally biased region" description="Polar residues" evidence="19">
    <location>
        <begin position="33"/>
        <end position="45"/>
    </location>
</feature>
<dbReference type="InterPro" id="IPR011993">
    <property type="entry name" value="PH-like_dom_sf"/>
</dbReference>
<dbReference type="GO" id="GO:0030054">
    <property type="term" value="C:cell junction"/>
    <property type="evidence" value="ECO:0007669"/>
    <property type="project" value="Ensembl"/>
</dbReference>
<dbReference type="Gene3D" id="3.10.20.90">
    <property type="entry name" value="Phosphatidylinositol 3-kinase Catalytic Subunit, Chain A, domain 1"/>
    <property type="match status" value="1"/>
</dbReference>
<dbReference type="OMA" id="EHHTFFX"/>
<dbReference type="GO" id="GO:0045171">
    <property type="term" value="C:intercellular bridge"/>
    <property type="evidence" value="ECO:0007669"/>
    <property type="project" value="Ensembl"/>
</dbReference>
<feature type="region of interest" description="Disordered" evidence="19">
    <location>
        <begin position="715"/>
        <end position="834"/>
    </location>
</feature>
<comment type="function">
    <text evidence="17">Protein 4.1 is a major structural element of the erythrocyte membrane skeleton. It plays a key role in regulating membrane physical properties of mechanical stability and deformability by stabilizing spectrin-actin interaction. Recruits DLG1 to membranes. Required for dynein-dynactin complex and NUMA1 recruitment at the mitotic cell cortex during anaphase.</text>
</comment>
<feature type="compositionally biased region" description="Polar residues" evidence="19">
    <location>
        <begin position="1"/>
        <end position="12"/>
    </location>
</feature>
<keyword evidence="22" id="KW-1185">Reference proteome</keyword>
<dbReference type="GO" id="GO:0032991">
    <property type="term" value="C:protein-containing complex"/>
    <property type="evidence" value="ECO:0007669"/>
    <property type="project" value="Ensembl"/>
</dbReference>
<evidence type="ECO:0000256" key="12">
    <source>
        <dbReference type="ARBA" id="ARBA00023242"/>
    </source>
</evidence>
<evidence type="ECO:0000256" key="16">
    <source>
        <dbReference type="ARBA" id="ARBA00032586"/>
    </source>
</evidence>
<dbReference type="Pfam" id="PF04382">
    <property type="entry name" value="SAB"/>
    <property type="match status" value="1"/>
</dbReference>
<reference evidence="21 22" key="1">
    <citation type="journal article" date="2015" name="Annu Rev Anim Biosci">
        <title>The Genome 10K Project: a way forward.</title>
        <authorList>
            <person name="Koepfli K.P."/>
            <person name="Paten B."/>
            <person name="O'Brien S.J."/>
            <person name="Koepfli K.P."/>
            <person name="Paten B."/>
            <person name="Antunes A."/>
            <person name="Belov K."/>
            <person name="Bustamante C."/>
            <person name="Castoe T.A."/>
            <person name="Clawson H."/>
            <person name="Crawford A.J."/>
            <person name="Diekhans M."/>
            <person name="Distel D."/>
            <person name="Durbin R."/>
            <person name="Earl D."/>
            <person name="Fujita M.K."/>
            <person name="Gamble T."/>
            <person name="Georges A."/>
            <person name="Gemmell N."/>
            <person name="Gilbert M.T."/>
            <person name="Graves J.M."/>
            <person name="Green R.E."/>
            <person name="Hickey G."/>
            <person name="Jarvis E.D."/>
            <person name="Johnson W."/>
            <person name="Komissarov A."/>
            <person name="Korf I."/>
            <person name="Kuhn R."/>
            <person name="Larkin D.M."/>
            <person name="Lewin H."/>
            <person name="Lopez J.V."/>
            <person name="Ma J."/>
            <person name="Marques-Bonet T."/>
            <person name="Miller W."/>
            <person name="Murphy R."/>
            <person name="Pevzner P."/>
            <person name="Shapiro B."/>
            <person name="Steiner C."/>
            <person name="Tamazian G."/>
            <person name="Venkatesh B."/>
            <person name="Wang J."/>
            <person name="Wayne R."/>
            <person name="Wiley E."/>
            <person name="Yang H."/>
            <person name="Zhang G."/>
            <person name="Haussler D."/>
            <person name="Ryder O."/>
            <person name="O'Brien S.J."/>
        </authorList>
    </citation>
    <scope>NUCLEOTIDE SEQUENCE</scope>
</reference>
<evidence type="ECO:0000256" key="18">
    <source>
        <dbReference type="ARBA" id="ARBA00078357"/>
    </source>
</evidence>
<evidence type="ECO:0000256" key="5">
    <source>
        <dbReference type="ARBA" id="ARBA00022490"/>
    </source>
</evidence>
<dbReference type="InterPro" id="IPR019748">
    <property type="entry name" value="FERM_central"/>
</dbReference>
<dbReference type="GO" id="GO:0031032">
    <property type="term" value="P:actomyosin structure organization"/>
    <property type="evidence" value="ECO:0007669"/>
    <property type="project" value="TreeGrafter"/>
</dbReference>
<feature type="compositionally biased region" description="Polar residues" evidence="19">
    <location>
        <begin position="793"/>
        <end position="807"/>
    </location>
</feature>
<protein>
    <recommendedName>
        <fullName evidence="14">Protein 4.1</fullName>
    </recommendedName>
    <alternativeName>
        <fullName evidence="18">4.1R</fullName>
    </alternativeName>
    <alternativeName>
        <fullName evidence="15">Band 4.1</fullName>
    </alternativeName>
    <alternativeName>
        <fullName evidence="16">Erythrocyte membrane protein band 4.1</fullName>
    </alternativeName>
</protein>
<dbReference type="GO" id="GO:0005545">
    <property type="term" value="F:1-phosphatidylinositol binding"/>
    <property type="evidence" value="ECO:0007669"/>
    <property type="project" value="Ensembl"/>
</dbReference>
<dbReference type="InterPro" id="IPR029071">
    <property type="entry name" value="Ubiquitin-like_domsf"/>
</dbReference>
<dbReference type="GO" id="GO:0030863">
    <property type="term" value="C:cortical cytoskeleton"/>
    <property type="evidence" value="ECO:0007669"/>
    <property type="project" value="Ensembl"/>
</dbReference>
<accession>A0A671EFQ2</accession>
<dbReference type="PANTHER" id="PTHR23280:SF12">
    <property type="entry name" value="PROTEIN 4.1"/>
    <property type="match status" value="1"/>
</dbReference>
<keyword evidence="13" id="KW-0131">Cell cycle</keyword>
<evidence type="ECO:0000256" key="8">
    <source>
        <dbReference type="ARBA" id="ARBA00022776"/>
    </source>
</evidence>
<dbReference type="GO" id="GO:0016604">
    <property type="term" value="C:nuclear body"/>
    <property type="evidence" value="ECO:0007669"/>
    <property type="project" value="Ensembl"/>
</dbReference>
<feature type="compositionally biased region" description="Basic and acidic residues" evidence="19">
    <location>
        <begin position="594"/>
        <end position="606"/>
    </location>
</feature>
<keyword evidence="5" id="KW-0963">Cytoplasm</keyword>
<dbReference type="GeneTree" id="ENSGT00940000157833"/>
<dbReference type="InterPro" id="IPR018980">
    <property type="entry name" value="FERM_PH-like_C"/>
</dbReference>
<reference evidence="21" key="4">
    <citation type="submission" date="2025-08" db="UniProtKB">
        <authorList>
            <consortium name="Ensembl"/>
        </authorList>
    </citation>
    <scope>IDENTIFICATION</scope>
</reference>
<keyword evidence="11" id="KW-0206">Cytoskeleton</keyword>
<dbReference type="InterPro" id="IPR000798">
    <property type="entry name" value="Ez/rad/moesin-like"/>
</dbReference>
<dbReference type="GO" id="GO:0072686">
    <property type="term" value="C:mitotic spindle"/>
    <property type="evidence" value="ECO:0007669"/>
    <property type="project" value="Ensembl"/>
</dbReference>
<evidence type="ECO:0000256" key="15">
    <source>
        <dbReference type="ARBA" id="ARBA00030419"/>
    </source>
</evidence>
<evidence type="ECO:0000313" key="21">
    <source>
        <dbReference type="Ensembl" id="ENSRFEP00010011895.1"/>
    </source>
</evidence>
<gene>
    <name evidence="21" type="primary">EPB41</name>
</gene>
<evidence type="ECO:0000256" key="14">
    <source>
        <dbReference type="ARBA" id="ARBA00023658"/>
    </source>
</evidence>
<keyword evidence="4" id="KW-0813">Transport</keyword>
<dbReference type="FunFam" id="3.10.20.90:FF:000002">
    <property type="entry name" value="Erythrocyte protein band 4.1-like 3"/>
    <property type="match status" value="1"/>
</dbReference>
<dbReference type="SUPFAM" id="SSF50729">
    <property type="entry name" value="PH domain-like"/>
    <property type="match status" value="1"/>
</dbReference>
<evidence type="ECO:0000313" key="22">
    <source>
        <dbReference type="Proteomes" id="UP000472240"/>
    </source>
</evidence>
<dbReference type="GO" id="GO:0005829">
    <property type="term" value="C:cytosol"/>
    <property type="evidence" value="ECO:0007669"/>
    <property type="project" value="Ensembl"/>
</dbReference>
<dbReference type="GO" id="GO:0005886">
    <property type="term" value="C:plasma membrane"/>
    <property type="evidence" value="ECO:0007669"/>
    <property type="project" value="Ensembl"/>
</dbReference>